<feature type="region of interest" description="Disordered" evidence="1">
    <location>
        <begin position="112"/>
        <end position="156"/>
    </location>
</feature>
<accession>A0A9E7N934</accession>
<evidence type="ECO:0000256" key="1">
    <source>
        <dbReference type="SAM" id="MobiDB-lite"/>
    </source>
</evidence>
<evidence type="ECO:0000313" key="3">
    <source>
        <dbReference type="EMBL" id="UTF53700.1"/>
    </source>
</evidence>
<gene>
    <name evidence="3" type="ORF">NGM29_18365</name>
</gene>
<organism evidence="3 4">
    <name type="scientific">Natronosalvus rutilus</name>
    <dbReference type="NCBI Taxonomy" id="2953753"/>
    <lineage>
        <taxon>Archaea</taxon>
        <taxon>Methanobacteriati</taxon>
        <taxon>Methanobacteriota</taxon>
        <taxon>Stenosarchaea group</taxon>
        <taxon>Halobacteria</taxon>
        <taxon>Halobacteriales</taxon>
        <taxon>Natrialbaceae</taxon>
        <taxon>Natronosalvus</taxon>
    </lineage>
</organism>
<feature type="transmembrane region" description="Helical" evidence="2">
    <location>
        <begin position="468"/>
        <end position="487"/>
    </location>
</feature>
<protein>
    <submittedName>
        <fullName evidence="3">Uncharacterized protein</fullName>
    </submittedName>
</protein>
<keyword evidence="2" id="KW-1133">Transmembrane helix</keyword>
<dbReference type="RefSeq" id="WP_254158223.1">
    <property type="nucleotide sequence ID" value="NZ_CP100355.1"/>
</dbReference>
<evidence type="ECO:0000256" key="2">
    <source>
        <dbReference type="SAM" id="Phobius"/>
    </source>
</evidence>
<keyword evidence="2" id="KW-0472">Membrane</keyword>
<dbReference type="EMBL" id="CP100355">
    <property type="protein sequence ID" value="UTF53700.1"/>
    <property type="molecule type" value="Genomic_DNA"/>
</dbReference>
<dbReference type="GeneID" id="73292053"/>
<evidence type="ECO:0000313" key="4">
    <source>
        <dbReference type="Proteomes" id="UP001056855"/>
    </source>
</evidence>
<feature type="transmembrane region" description="Helical" evidence="2">
    <location>
        <begin position="407"/>
        <end position="425"/>
    </location>
</feature>
<feature type="transmembrane region" description="Helical" evidence="2">
    <location>
        <begin position="349"/>
        <end position="368"/>
    </location>
</feature>
<reference evidence="3" key="1">
    <citation type="submission" date="2022-06" db="EMBL/GenBank/DDBJ databases">
        <title>Diverse halophilic archaea isolated from saline environments.</title>
        <authorList>
            <person name="Cui H.-L."/>
        </authorList>
    </citation>
    <scope>NUCLEOTIDE SEQUENCE</scope>
    <source>
        <strain evidence="3">WLHS1</strain>
    </source>
</reference>
<name>A0A9E7N934_9EURY</name>
<sequence length="488" mass="53012">MRRSLTIGLLLVALSLVLVGGPSAFLSPSTEDVAPETSEDPEVELVTFEGSESAIWAYMSPSKTHKKHSPINVFVRGDSDEVVRLLQEDADGDWQELEEDEQDADADTYAVFGGNETNETDEANGTNGTNGTNGPNETNGPNGTDEGNESNETANKTNETANETGLEAINRQIATTTNWGETAGGTRYAWIDPGPDEPAYWTTETVQLDDGTYYGQRTHIRVYASPNPDDQWVAMQAHSEHFDWFTLRHRVDGVENAQLEVERELMALPQVDPKEDVVRQNVDNAGPSDADGWATKVNLMGLFVLPVFGLAAGREIVERTPQPLEDRITEVDKRRLAAAYDRIEVRHPILAGAIVALFLGVRVAGIALEQWATFLTMHNIAAILYPVIALGIPIATYLIARGLESRLDAAVAASISLAAAMWIDYGMVGVSSLPIDVVLQRMLVIVAIGLIAGGAARRATRDRVLNDMLLVGVAMWGLVLVGTLLGYF</sequence>
<dbReference type="AlphaFoldDB" id="A0A9E7N934"/>
<keyword evidence="2" id="KW-0812">Transmembrane</keyword>
<keyword evidence="4" id="KW-1185">Reference proteome</keyword>
<feature type="transmembrane region" description="Helical" evidence="2">
    <location>
        <begin position="380"/>
        <end position="400"/>
    </location>
</feature>
<feature type="compositionally biased region" description="Low complexity" evidence="1">
    <location>
        <begin position="113"/>
        <end position="156"/>
    </location>
</feature>
<feature type="transmembrane region" description="Helical" evidence="2">
    <location>
        <begin position="437"/>
        <end position="456"/>
    </location>
</feature>
<dbReference type="KEGG" id="sawl:NGM29_18365"/>
<dbReference type="Proteomes" id="UP001056855">
    <property type="component" value="Chromosome"/>
</dbReference>
<proteinExistence type="predicted"/>